<dbReference type="AlphaFoldDB" id="A0A8S9HC92"/>
<dbReference type="Proteomes" id="UP000712281">
    <property type="component" value="Unassembled WGS sequence"/>
</dbReference>
<evidence type="ECO:0000313" key="3">
    <source>
        <dbReference type="Proteomes" id="UP000712281"/>
    </source>
</evidence>
<dbReference type="EMBL" id="QGKW02001940">
    <property type="protein sequence ID" value="KAF2554720.1"/>
    <property type="molecule type" value="Genomic_DNA"/>
</dbReference>
<dbReference type="GO" id="GO:0030619">
    <property type="term" value="F:U1 snRNA binding"/>
    <property type="evidence" value="ECO:0007669"/>
    <property type="project" value="TreeGrafter"/>
</dbReference>
<dbReference type="InterPro" id="IPR012984">
    <property type="entry name" value="PROCT"/>
</dbReference>
<dbReference type="GO" id="GO:0000244">
    <property type="term" value="P:spliceosomal tri-snRNP complex assembly"/>
    <property type="evidence" value="ECO:0007669"/>
    <property type="project" value="TreeGrafter"/>
</dbReference>
<reference evidence="2" key="1">
    <citation type="submission" date="2019-12" db="EMBL/GenBank/DDBJ databases">
        <title>Genome sequencing and annotation of Brassica cretica.</title>
        <authorList>
            <person name="Studholme D.J."/>
            <person name="Sarris P.F."/>
        </authorList>
    </citation>
    <scope>NUCLEOTIDE SEQUENCE</scope>
    <source>
        <strain evidence="2">PFS-001/15</strain>
        <tissue evidence="2">Leaf</tissue>
    </source>
</reference>
<organism evidence="2 3">
    <name type="scientific">Brassica cretica</name>
    <name type="common">Mustard</name>
    <dbReference type="NCBI Taxonomy" id="69181"/>
    <lineage>
        <taxon>Eukaryota</taxon>
        <taxon>Viridiplantae</taxon>
        <taxon>Streptophyta</taxon>
        <taxon>Embryophyta</taxon>
        <taxon>Tracheophyta</taxon>
        <taxon>Spermatophyta</taxon>
        <taxon>Magnoliopsida</taxon>
        <taxon>eudicotyledons</taxon>
        <taxon>Gunneridae</taxon>
        <taxon>Pentapetalae</taxon>
        <taxon>rosids</taxon>
        <taxon>malvids</taxon>
        <taxon>Brassicales</taxon>
        <taxon>Brassicaceae</taxon>
        <taxon>Brassiceae</taxon>
        <taxon>Brassica</taxon>
    </lineage>
</organism>
<comment type="caution">
    <text evidence="2">The sequence shown here is derived from an EMBL/GenBank/DDBJ whole genome shotgun (WGS) entry which is preliminary data.</text>
</comment>
<dbReference type="GO" id="GO:0017070">
    <property type="term" value="F:U6 snRNA binding"/>
    <property type="evidence" value="ECO:0007669"/>
    <property type="project" value="TreeGrafter"/>
</dbReference>
<gene>
    <name evidence="2" type="ORF">F2Q68_00016659</name>
</gene>
<name>A0A8S9HC92_BRACR</name>
<proteinExistence type="predicted"/>
<accession>A0A8S9HC92</accession>
<dbReference type="Gene3D" id="3.40.140.10">
    <property type="entry name" value="Cytidine Deaminase, domain 2"/>
    <property type="match status" value="1"/>
</dbReference>
<dbReference type="GO" id="GO:0097157">
    <property type="term" value="F:pre-mRNA intronic binding"/>
    <property type="evidence" value="ECO:0007669"/>
    <property type="project" value="TreeGrafter"/>
</dbReference>
<feature type="domain" description="PROCT" evidence="1">
    <location>
        <begin position="1"/>
        <end position="72"/>
    </location>
</feature>
<dbReference type="PANTHER" id="PTHR11140:SF0">
    <property type="entry name" value="PRE-MRNA-PROCESSING-SPLICING FACTOR 8"/>
    <property type="match status" value="1"/>
</dbReference>
<evidence type="ECO:0000313" key="2">
    <source>
        <dbReference type="EMBL" id="KAF2554720.1"/>
    </source>
</evidence>
<dbReference type="PANTHER" id="PTHR11140">
    <property type="entry name" value="PRE-MRNA SPLICING FACTOR PRP8"/>
    <property type="match status" value="1"/>
</dbReference>
<dbReference type="GO" id="GO:0005682">
    <property type="term" value="C:U5 snRNP"/>
    <property type="evidence" value="ECO:0007669"/>
    <property type="project" value="TreeGrafter"/>
</dbReference>
<sequence length="75" mass="8912">MLLSDRFLGFYMVPENGSWNYNFMGTKHAVDMKYSVRLGYPKEYFDVEHRPTHFLEFSSMEDVEMAEGDREDIFG</sequence>
<dbReference type="GO" id="GO:0030620">
    <property type="term" value="F:U2 snRNA binding"/>
    <property type="evidence" value="ECO:0007669"/>
    <property type="project" value="TreeGrafter"/>
</dbReference>
<protein>
    <recommendedName>
        <fullName evidence="1">PROCT domain-containing protein</fullName>
    </recommendedName>
</protein>
<dbReference type="InterPro" id="IPR027652">
    <property type="entry name" value="PRP8"/>
</dbReference>
<dbReference type="GO" id="GO:0071013">
    <property type="term" value="C:catalytic step 2 spliceosome"/>
    <property type="evidence" value="ECO:0007669"/>
    <property type="project" value="TreeGrafter"/>
</dbReference>
<dbReference type="Pfam" id="PF08084">
    <property type="entry name" value="PROCT"/>
    <property type="match status" value="1"/>
</dbReference>
<dbReference type="GO" id="GO:0030623">
    <property type="term" value="F:U5 snRNA binding"/>
    <property type="evidence" value="ECO:0007669"/>
    <property type="project" value="TreeGrafter"/>
</dbReference>
<evidence type="ECO:0000259" key="1">
    <source>
        <dbReference type="Pfam" id="PF08084"/>
    </source>
</evidence>